<keyword evidence="2" id="KW-0812">Transmembrane</keyword>
<feature type="region of interest" description="Disordered" evidence="1">
    <location>
        <begin position="290"/>
        <end position="310"/>
    </location>
</feature>
<dbReference type="OrthoDB" id="3197626at2759"/>
<dbReference type="Proteomes" id="UP000324022">
    <property type="component" value="Unassembled WGS sequence"/>
</dbReference>
<feature type="transmembrane region" description="Helical" evidence="2">
    <location>
        <begin position="170"/>
        <end position="190"/>
    </location>
</feature>
<accession>A0A5C3E7H3</accession>
<keyword evidence="2" id="KW-0472">Membrane</keyword>
<gene>
    <name evidence="3" type="ORF">UTRI_03129_B</name>
</gene>
<sequence length="414" mass="44952">MPDWSSPVVMGQAFYAATALMWLCVGIYAYDTMQYLPFDLSIILGQRQRRWPQLPYLFSKVCMWTYLVTNLVFVLANTEINCNGTLQAVEMQMGWIAVSSSVLLAFRAVCVYTGKARTVVSVLLTIMTLGLLAAWMEGVKDTEAAWVTGGGNPWQEGACSFTYMSKQYAIKYIVTITFDLVVMILTVVGVVRMNGGSRIGAVLVQQGIQYFLVTFLINALVAGLTLANLNPVMSLIGAIPSATVCVMCSTRLYVHLAEEAKPKPEGVNSSQLGSSFSGSGAEKIARFFKRSSQHPSQVHPSYALGNTSSNNGTAVNGVTSLNYTMRNGSHSPVDVKSFAMGSHDDLEAQAGRNKGGATVNIIEERTIIQEPMPEHLVGVLSTGGREMDDRPSDLSDHPYAADTVKGHFPRLSKS</sequence>
<keyword evidence="2" id="KW-1133">Transmembrane helix</keyword>
<organism evidence="3 4">
    <name type="scientific">Ustilago trichophora</name>
    <dbReference type="NCBI Taxonomy" id="86804"/>
    <lineage>
        <taxon>Eukaryota</taxon>
        <taxon>Fungi</taxon>
        <taxon>Dikarya</taxon>
        <taxon>Basidiomycota</taxon>
        <taxon>Ustilaginomycotina</taxon>
        <taxon>Ustilaginomycetes</taxon>
        <taxon>Ustilaginales</taxon>
        <taxon>Ustilaginaceae</taxon>
        <taxon>Ustilago</taxon>
    </lineage>
</organism>
<evidence type="ECO:0000313" key="3">
    <source>
        <dbReference type="EMBL" id="SPO25451.1"/>
    </source>
</evidence>
<feature type="transmembrane region" description="Helical" evidence="2">
    <location>
        <begin position="119"/>
        <end position="136"/>
    </location>
</feature>
<reference evidence="3 4" key="1">
    <citation type="submission" date="2018-03" db="EMBL/GenBank/DDBJ databases">
        <authorList>
            <person name="Guldener U."/>
        </authorList>
    </citation>
    <scope>NUCLEOTIDE SEQUENCE [LARGE SCALE GENOMIC DNA]</scope>
    <source>
        <strain evidence="3 4">NBRC100155</strain>
    </source>
</reference>
<feature type="region of interest" description="Disordered" evidence="1">
    <location>
        <begin position="382"/>
        <end position="414"/>
    </location>
</feature>
<protein>
    <submittedName>
        <fullName evidence="3">Uncharacterized protein</fullName>
    </submittedName>
</protein>
<dbReference type="EMBL" id="OOIN01000011">
    <property type="protein sequence ID" value="SPO25451.1"/>
    <property type="molecule type" value="Genomic_DNA"/>
</dbReference>
<feature type="compositionally biased region" description="Basic and acidic residues" evidence="1">
    <location>
        <begin position="385"/>
        <end position="396"/>
    </location>
</feature>
<feature type="transmembrane region" description="Helical" evidence="2">
    <location>
        <begin position="210"/>
        <end position="229"/>
    </location>
</feature>
<feature type="compositionally biased region" description="Polar residues" evidence="1">
    <location>
        <begin position="293"/>
        <end position="310"/>
    </location>
</feature>
<feature type="transmembrane region" description="Helical" evidence="2">
    <location>
        <begin position="12"/>
        <end position="33"/>
    </location>
</feature>
<dbReference type="AlphaFoldDB" id="A0A5C3E7H3"/>
<proteinExistence type="predicted"/>
<feature type="transmembrane region" description="Helical" evidence="2">
    <location>
        <begin position="54"/>
        <end position="73"/>
    </location>
</feature>
<keyword evidence="4" id="KW-1185">Reference proteome</keyword>
<evidence type="ECO:0000313" key="4">
    <source>
        <dbReference type="Proteomes" id="UP000324022"/>
    </source>
</evidence>
<name>A0A5C3E7H3_9BASI</name>
<feature type="transmembrane region" description="Helical" evidence="2">
    <location>
        <begin position="93"/>
        <end position="112"/>
    </location>
</feature>
<evidence type="ECO:0000256" key="1">
    <source>
        <dbReference type="SAM" id="MobiDB-lite"/>
    </source>
</evidence>
<evidence type="ECO:0000256" key="2">
    <source>
        <dbReference type="SAM" id="Phobius"/>
    </source>
</evidence>